<proteinExistence type="predicted"/>
<dbReference type="EMBL" id="GG663744">
    <property type="protein sequence ID" value="EEH54163.1"/>
    <property type="molecule type" value="Genomic_DNA"/>
</dbReference>
<organism evidence="3">
    <name type="scientific">Micromonas pusilla (strain CCMP1545)</name>
    <name type="common">Picoplanktonic green alga</name>
    <dbReference type="NCBI Taxonomy" id="564608"/>
    <lineage>
        <taxon>Eukaryota</taxon>
        <taxon>Viridiplantae</taxon>
        <taxon>Chlorophyta</taxon>
        <taxon>Mamiellophyceae</taxon>
        <taxon>Mamiellales</taxon>
        <taxon>Mamiellaceae</taxon>
        <taxon>Micromonas</taxon>
    </lineage>
</organism>
<evidence type="ECO:0000313" key="3">
    <source>
        <dbReference type="Proteomes" id="UP000001876"/>
    </source>
</evidence>
<dbReference type="AlphaFoldDB" id="C1N1A4"/>
<dbReference type="CDD" id="cd20267">
    <property type="entry name" value="Complex1_LYR_LYRM7"/>
    <property type="match status" value="1"/>
</dbReference>
<feature type="domain" description="Complex 1 LYR protein" evidence="1">
    <location>
        <begin position="74"/>
        <end position="137"/>
    </location>
</feature>
<protein>
    <submittedName>
        <fullName evidence="2">Predicted protein</fullName>
    </submittedName>
</protein>
<dbReference type="OrthoDB" id="74240at2759"/>
<keyword evidence="3" id="KW-1185">Reference proteome</keyword>
<dbReference type="eggNOG" id="ENOG502RZU3">
    <property type="taxonomic scope" value="Eukaryota"/>
</dbReference>
<accession>C1N1A4</accession>
<sequence length="161" mass="18080">MLAASGSRLAARALCGARGTLVRPFHASSTVADLRTDGGGEAEDFIDVHLDKASRDGARKGASITPHQLLTTKREALSLYRAVWRASFLFVWKNEKGEDWKTLIRESARKEFEAGRHETDPEMINKLLLTGRDYLDQAMQKFHDKRQAIIDEENKKRGAGR</sequence>
<dbReference type="InterPro" id="IPR008011">
    <property type="entry name" value="Complex1_LYR_dom"/>
</dbReference>
<dbReference type="KEGG" id="mpp:MICPUCDRAFT_20652"/>
<dbReference type="PANTHER" id="PTHR47484:SF1">
    <property type="entry name" value="COMPLEX 1 PROTEIN CONTAINING PROTEIN, EXPRESSED"/>
    <property type="match status" value="1"/>
</dbReference>
<evidence type="ECO:0000259" key="1">
    <source>
        <dbReference type="Pfam" id="PF05347"/>
    </source>
</evidence>
<dbReference type="GO" id="GO:0005739">
    <property type="term" value="C:mitochondrion"/>
    <property type="evidence" value="ECO:0007669"/>
    <property type="project" value="GOC"/>
</dbReference>
<dbReference type="RefSeq" id="XP_003061533.1">
    <property type="nucleotide sequence ID" value="XM_003061487.1"/>
</dbReference>
<gene>
    <name evidence="2" type="ORF">MICPUCDRAFT_20652</name>
</gene>
<dbReference type="GO" id="GO:0034551">
    <property type="term" value="P:mitochondrial respiratory chain complex III assembly"/>
    <property type="evidence" value="ECO:0007669"/>
    <property type="project" value="InterPro"/>
</dbReference>
<dbReference type="OMA" id="EFEEARY"/>
<reference evidence="2 3" key="1">
    <citation type="journal article" date="2009" name="Science">
        <title>Green evolution and dynamic adaptations revealed by genomes of the marine picoeukaryotes Micromonas.</title>
        <authorList>
            <person name="Worden A.Z."/>
            <person name="Lee J.H."/>
            <person name="Mock T."/>
            <person name="Rouze P."/>
            <person name="Simmons M.P."/>
            <person name="Aerts A.L."/>
            <person name="Allen A.E."/>
            <person name="Cuvelier M.L."/>
            <person name="Derelle E."/>
            <person name="Everett M.V."/>
            <person name="Foulon E."/>
            <person name="Grimwood J."/>
            <person name="Gundlach H."/>
            <person name="Henrissat B."/>
            <person name="Napoli C."/>
            <person name="McDonald S.M."/>
            <person name="Parker M.S."/>
            <person name="Rombauts S."/>
            <person name="Salamov A."/>
            <person name="Von Dassow P."/>
            <person name="Badger J.H."/>
            <person name="Coutinho P.M."/>
            <person name="Demir E."/>
            <person name="Dubchak I."/>
            <person name="Gentemann C."/>
            <person name="Eikrem W."/>
            <person name="Gready J.E."/>
            <person name="John U."/>
            <person name="Lanier W."/>
            <person name="Lindquist E.A."/>
            <person name="Lucas S."/>
            <person name="Mayer K.F."/>
            <person name="Moreau H."/>
            <person name="Not F."/>
            <person name="Otillar R."/>
            <person name="Panaud O."/>
            <person name="Pangilinan J."/>
            <person name="Paulsen I."/>
            <person name="Piegu B."/>
            <person name="Poliakov A."/>
            <person name="Robbens S."/>
            <person name="Schmutz J."/>
            <person name="Toulza E."/>
            <person name="Wyss T."/>
            <person name="Zelensky A."/>
            <person name="Zhou K."/>
            <person name="Armbrust E.V."/>
            <person name="Bhattacharya D."/>
            <person name="Goodenough U.W."/>
            <person name="Van de Peer Y."/>
            <person name="Grigoriev I.V."/>
        </authorList>
    </citation>
    <scope>NUCLEOTIDE SEQUENCE [LARGE SCALE GENOMIC DNA]</scope>
    <source>
        <strain evidence="2 3">CCMP1545</strain>
    </source>
</reference>
<dbReference type="Pfam" id="PF05347">
    <property type="entry name" value="Complex1_LYR"/>
    <property type="match status" value="1"/>
</dbReference>
<dbReference type="GeneID" id="9687217"/>
<dbReference type="PANTHER" id="PTHR47484">
    <property type="entry name" value="COMPLEX 1 PROTEIN CONTAINING PROTEIN, EXPRESSED"/>
    <property type="match status" value="1"/>
</dbReference>
<dbReference type="Proteomes" id="UP000001876">
    <property type="component" value="Unassembled WGS sequence"/>
</dbReference>
<evidence type="ECO:0000313" key="2">
    <source>
        <dbReference type="EMBL" id="EEH54163.1"/>
    </source>
</evidence>
<name>C1N1A4_MICPC</name>
<dbReference type="InterPro" id="IPR045298">
    <property type="entry name" value="Complex1_LYR_LYRM7"/>
</dbReference>